<evidence type="ECO:0000313" key="1">
    <source>
        <dbReference type="EMBL" id="SPF34247.1"/>
    </source>
</evidence>
<organism evidence="1 2">
    <name type="scientific">Candidatus Desulfosporosinus infrequens</name>
    <dbReference type="NCBI Taxonomy" id="2043169"/>
    <lineage>
        <taxon>Bacteria</taxon>
        <taxon>Bacillati</taxon>
        <taxon>Bacillota</taxon>
        <taxon>Clostridia</taxon>
        <taxon>Eubacteriales</taxon>
        <taxon>Desulfitobacteriaceae</taxon>
        <taxon>Desulfosporosinus</taxon>
    </lineage>
</organism>
<protein>
    <submittedName>
        <fullName evidence="1">Uncharacterized protein</fullName>
    </submittedName>
</protein>
<dbReference type="EMBL" id="OMOF01000034">
    <property type="protein sequence ID" value="SPF34247.1"/>
    <property type="molecule type" value="Genomic_DNA"/>
</dbReference>
<reference evidence="2" key="1">
    <citation type="submission" date="2018-02" db="EMBL/GenBank/DDBJ databases">
        <authorList>
            <person name="Hausmann B."/>
        </authorList>
    </citation>
    <scope>NUCLEOTIDE SEQUENCE [LARGE SCALE GENOMIC DNA]</scope>
    <source>
        <strain evidence="2">Peat soil MAG SbF1</strain>
    </source>
</reference>
<dbReference type="AlphaFoldDB" id="A0A2U3K3T7"/>
<proteinExistence type="predicted"/>
<accession>A0A2U3K3T7</accession>
<evidence type="ECO:0000313" key="2">
    <source>
        <dbReference type="Proteomes" id="UP000238916"/>
    </source>
</evidence>
<sequence>MQGSGHSTELKELIIDKTGASILYLDDPTQKTLVVRPRSYLF</sequence>
<gene>
    <name evidence="1" type="ORF">SBF1_1290007</name>
</gene>
<name>A0A2U3K3T7_9FIRM</name>
<dbReference type="Proteomes" id="UP000238916">
    <property type="component" value="Unassembled WGS sequence"/>
</dbReference>